<dbReference type="InterPro" id="IPR039977">
    <property type="entry name" value="Suv4-20/Set9"/>
</dbReference>
<dbReference type="GO" id="GO:0005634">
    <property type="term" value="C:nucleus"/>
    <property type="evidence" value="ECO:0007669"/>
    <property type="project" value="UniProtKB-SubCell"/>
</dbReference>
<dbReference type="PROSITE" id="PS51570">
    <property type="entry name" value="SAM_MT43_SUVAR420_2"/>
    <property type="match status" value="1"/>
</dbReference>
<dbReference type="GO" id="GO:0140941">
    <property type="term" value="F:histone H4K20me methyltransferase activity"/>
    <property type="evidence" value="ECO:0007669"/>
    <property type="project" value="UniProtKB-EC"/>
</dbReference>
<dbReference type="GO" id="GO:0007517">
    <property type="term" value="P:muscle organ development"/>
    <property type="evidence" value="ECO:0007669"/>
    <property type="project" value="UniProtKB-KW"/>
</dbReference>
<keyword evidence="25" id="KW-1185">Reference proteome</keyword>
<keyword evidence="12" id="KW-0862">Zinc</keyword>
<dbReference type="SMART" id="SM00317">
    <property type="entry name" value="SET"/>
    <property type="match status" value="1"/>
</dbReference>
<keyword evidence="16" id="KW-0539">Nucleus</keyword>
<evidence type="ECO:0000256" key="9">
    <source>
        <dbReference type="ARBA" id="ARBA00022679"/>
    </source>
</evidence>
<evidence type="ECO:0000313" key="24">
    <source>
        <dbReference type="Ensembl" id="ENSTRUP00000056352.1"/>
    </source>
</evidence>
<dbReference type="Proteomes" id="UP000005226">
    <property type="component" value="Chromosome 13"/>
</dbReference>
<evidence type="ECO:0000256" key="10">
    <source>
        <dbReference type="ARBA" id="ARBA00022691"/>
    </source>
</evidence>
<evidence type="ECO:0000256" key="6">
    <source>
        <dbReference type="ARBA" id="ARBA00022491"/>
    </source>
</evidence>
<dbReference type="GO" id="GO:0046872">
    <property type="term" value="F:metal ion binding"/>
    <property type="evidence" value="ECO:0007669"/>
    <property type="project" value="UniProtKB-KW"/>
</dbReference>
<reference evidence="24" key="3">
    <citation type="submission" date="2025-09" db="UniProtKB">
        <authorList>
            <consortium name="Ensembl"/>
        </authorList>
    </citation>
    <scope>IDENTIFICATION</scope>
</reference>
<dbReference type="InterPro" id="IPR025790">
    <property type="entry name" value="Suv4-20_animal"/>
</dbReference>
<dbReference type="PANTHER" id="PTHR12977:SF4">
    <property type="entry name" value="HISTONE-LYSINE N-METHYLTRANSFERASE KMT5B"/>
    <property type="match status" value="1"/>
</dbReference>
<dbReference type="PROSITE" id="PS50280">
    <property type="entry name" value="SET"/>
    <property type="match status" value="1"/>
</dbReference>
<comment type="catalytic activity">
    <reaction evidence="21">
        <text>N(6)-methyl-L-lysyl(20)-[histone H4] + S-adenosyl-L-methionine = N(6),N(6)-dimethyl-L-lysyl(20)-[histone H4] + S-adenosyl-L-homocysteine + H(+)</text>
        <dbReference type="Rhea" id="RHEA:60348"/>
        <dbReference type="Rhea" id="RHEA-COMP:15555"/>
        <dbReference type="Rhea" id="RHEA-COMP:15556"/>
        <dbReference type="ChEBI" id="CHEBI:15378"/>
        <dbReference type="ChEBI" id="CHEBI:57856"/>
        <dbReference type="ChEBI" id="CHEBI:59789"/>
        <dbReference type="ChEBI" id="CHEBI:61929"/>
        <dbReference type="ChEBI" id="CHEBI:61976"/>
        <dbReference type="EC" id="2.1.1.362"/>
    </reaction>
    <physiologicalReaction direction="left-to-right" evidence="21">
        <dbReference type="Rhea" id="RHEA:60349"/>
    </physiologicalReaction>
</comment>
<dbReference type="InterPro" id="IPR041938">
    <property type="entry name" value="Hist-Lys_N-MTase_N"/>
</dbReference>
<accession>A0A3B5KSP4</accession>
<evidence type="ECO:0000256" key="13">
    <source>
        <dbReference type="ARBA" id="ARBA00022853"/>
    </source>
</evidence>
<evidence type="ECO:0000256" key="3">
    <source>
        <dbReference type="ARBA" id="ARBA00012187"/>
    </source>
</evidence>
<dbReference type="FunFam" id="1.10.10.1700:FF:000001">
    <property type="entry name" value="Histone-lysine N-methyltransferase"/>
    <property type="match status" value="1"/>
</dbReference>
<gene>
    <name evidence="24" type="primary">kmt5b</name>
</gene>
<keyword evidence="13" id="KW-0156">Chromatin regulator</keyword>
<evidence type="ECO:0000259" key="23">
    <source>
        <dbReference type="PROSITE" id="PS50280"/>
    </source>
</evidence>
<dbReference type="AlphaFoldDB" id="A0A3B5KSP4"/>
<evidence type="ECO:0000256" key="19">
    <source>
        <dbReference type="ARBA" id="ARBA00048226"/>
    </source>
</evidence>
<protein>
    <recommendedName>
        <fullName evidence="17">[histone H4]-N-methyl-L-lysine20 N-methyltransferase KMT5B</fullName>
        <ecNumber evidence="3">2.1.1.361</ecNumber>
        <ecNumber evidence="4">2.1.1.362</ecNumber>
    </recommendedName>
    <alternativeName>
        <fullName evidence="18">[histone H4]-lysine20 N-methyltransferase KMT5B</fullName>
    </alternativeName>
</protein>
<dbReference type="InterPro" id="IPR046341">
    <property type="entry name" value="SET_dom_sf"/>
</dbReference>
<keyword evidence="11" id="KW-0479">Metal-binding</keyword>
<evidence type="ECO:0000256" key="11">
    <source>
        <dbReference type="ARBA" id="ARBA00022723"/>
    </source>
</evidence>
<dbReference type="OMA" id="NDHAQTK"/>
<keyword evidence="5" id="KW-0158">Chromosome</keyword>
<dbReference type="EC" id="2.1.1.362" evidence="4"/>
<feature type="compositionally biased region" description="Polar residues" evidence="22">
    <location>
        <begin position="391"/>
        <end position="416"/>
    </location>
</feature>
<evidence type="ECO:0000256" key="17">
    <source>
        <dbReference type="ARBA" id="ARBA00031786"/>
    </source>
</evidence>
<evidence type="ECO:0000256" key="16">
    <source>
        <dbReference type="ARBA" id="ARBA00023242"/>
    </source>
</evidence>
<dbReference type="InParanoid" id="A0A3B5KSP4"/>
<keyword evidence="10" id="KW-0949">S-adenosyl-L-methionine</keyword>
<dbReference type="OrthoDB" id="6627536at2759"/>
<evidence type="ECO:0000256" key="12">
    <source>
        <dbReference type="ARBA" id="ARBA00022833"/>
    </source>
</evidence>
<dbReference type="GO" id="GO:0005694">
    <property type="term" value="C:chromosome"/>
    <property type="evidence" value="ECO:0007669"/>
    <property type="project" value="UniProtKB-SubCell"/>
</dbReference>
<keyword evidence="6" id="KW-0678">Repressor</keyword>
<dbReference type="InterPro" id="IPR001214">
    <property type="entry name" value="SET_dom"/>
</dbReference>
<comment type="catalytic activity">
    <reaction evidence="19">
        <text>L-lysyl(20)-[histone H4] + S-adenosyl-L-methionine = N(6)-methyl-L-lysyl(20)-[histone H4] + S-adenosyl-L-homocysteine + H(+)</text>
        <dbReference type="Rhea" id="RHEA:60344"/>
        <dbReference type="Rhea" id="RHEA-COMP:15554"/>
        <dbReference type="Rhea" id="RHEA-COMP:15555"/>
        <dbReference type="ChEBI" id="CHEBI:15378"/>
        <dbReference type="ChEBI" id="CHEBI:29969"/>
        <dbReference type="ChEBI" id="CHEBI:57856"/>
        <dbReference type="ChEBI" id="CHEBI:59789"/>
        <dbReference type="ChEBI" id="CHEBI:61929"/>
        <dbReference type="EC" id="2.1.1.361"/>
    </reaction>
    <physiologicalReaction direction="left-to-right" evidence="19">
        <dbReference type="Rhea" id="RHEA:60345"/>
    </physiologicalReaction>
</comment>
<evidence type="ECO:0000256" key="18">
    <source>
        <dbReference type="ARBA" id="ARBA00031835"/>
    </source>
</evidence>
<dbReference type="RefSeq" id="XP_011608105.1">
    <property type="nucleotide sequence ID" value="XM_011609803.2"/>
</dbReference>
<feature type="compositionally biased region" description="Polar residues" evidence="22">
    <location>
        <begin position="22"/>
        <end position="39"/>
    </location>
</feature>
<evidence type="ECO:0000256" key="8">
    <source>
        <dbReference type="ARBA" id="ARBA00022603"/>
    </source>
</evidence>
<dbReference type="STRING" id="31033.ENSTRUP00000056352"/>
<comment type="catalytic activity">
    <reaction evidence="20">
        <text>N(6),N(6)-dimethyl-L-lysyl(20)-[histone H4] + S-adenosyl-L-methionine = N(6),N(6),N(6)-trimethyl-L-lysyl(20)-[histone H4] + S-adenosyl-L-homocysteine + H(+)</text>
        <dbReference type="Rhea" id="RHEA:61992"/>
        <dbReference type="Rhea" id="RHEA-COMP:15556"/>
        <dbReference type="Rhea" id="RHEA-COMP:15998"/>
        <dbReference type="ChEBI" id="CHEBI:15378"/>
        <dbReference type="ChEBI" id="CHEBI:57856"/>
        <dbReference type="ChEBI" id="CHEBI:59789"/>
        <dbReference type="ChEBI" id="CHEBI:61961"/>
        <dbReference type="ChEBI" id="CHEBI:61976"/>
    </reaction>
    <physiologicalReaction direction="left-to-right" evidence="20">
        <dbReference type="Rhea" id="RHEA:61993"/>
    </physiologicalReaction>
</comment>
<evidence type="ECO:0000256" key="14">
    <source>
        <dbReference type="ARBA" id="ARBA00023015"/>
    </source>
</evidence>
<dbReference type="GeneTree" id="ENSGT00940000156431"/>
<dbReference type="PANTHER" id="PTHR12977">
    <property type="entry name" value="SUPPRESSOR OF VARIEGATION 4-20-RELATED"/>
    <property type="match status" value="1"/>
</dbReference>
<evidence type="ECO:0000256" key="15">
    <source>
        <dbReference type="ARBA" id="ARBA00023163"/>
    </source>
</evidence>
<evidence type="ECO:0000256" key="7">
    <source>
        <dbReference type="ARBA" id="ARBA00022541"/>
    </source>
</evidence>
<name>A0A3B5KSP4_TAKRU</name>
<dbReference type="KEGG" id="tru:101076428"/>
<feature type="compositionally biased region" description="Polar residues" evidence="22">
    <location>
        <begin position="348"/>
        <end position="369"/>
    </location>
</feature>
<evidence type="ECO:0000256" key="4">
    <source>
        <dbReference type="ARBA" id="ARBA00012188"/>
    </source>
</evidence>
<evidence type="ECO:0000256" key="2">
    <source>
        <dbReference type="ARBA" id="ARBA00004286"/>
    </source>
</evidence>
<reference evidence="24" key="2">
    <citation type="submission" date="2025-08" db="UniProtKB">
        <authorList>
            <consortium name="Ensembl"/>
        </authorList>
    </citation>
    <scope>IDENTIFICATION</scope>
</reference>
<evidence type="ECO:0000256" key="5">
    <source>
        <dbReference type="ARBA" id="ARBA00022454"/>
    </source>
</evidence>
<dbReference type="CTD" id="51111"/>
<dbReference type="FunCoup" id="A0A3B5KSP4">
    <property type="interactions" value="678"/>
</dbReference>
<feature type="compositionally biased region" description="Polar residues" evidence="22">
    <location>
        <begin position="424"/>
        <end position="433"/>
    </location>
</feature>
<feature type="region of interest" description="Disordered" evidence="22">
    <location>
        <begin position="678"/>
        <end position="705"/>
    </location>
</feature>
<organism evidence="24 25">
    <name type="scientific">Takifugu rubripes</name>
    <name type="common">Japanese pufferfish</name>
    <name type="synonym">Fugu rubripes</name>
    <dbReference type="NCBI Taxonomy" id="31033"/>
    <lineage>
        <taxon>Eukaryota</taxon>
        <taxon>Metazoa</taxon>
        <taxon>Chordata</taxon>
        <taxon>Craniata</taxon>
        <taxon>Vertebrata</taxon>
        <taxon>Euteleostomi</taxon>
        <taxon>Actinopterygii</taxon>
        <taxon>Neopterygii</taxon>
        <taxon>Teleostei</taxon>
        <taxon>Neoteleostei</taxon>
        <taxon>Acanthomorphata</taxon>
        <taxon>Eupercaria</taxon>
        <taxon>Tetraodontiformes</taxon>
        <taxon>Tetradontoidea</taxon>
        <taxon>Tetraodontidae</taxon>
        <taxon>Takifugu</taxon>
    </lineage>
</organism>
<keyword evidence="14" id="KW-0805">Transcription regulation</keyword>
<dbReference type="GO" id="GO:0032259">
    <property type="term" value="P:methylation"/>
    <property type="evidence" value="ECO:0007669"/>
    <property type="project" value="UniProtKB-KW"/>
</dbReference>
<dbReference type="Gene3D" id="1.10.10.1700">
    <property type="entry name" value="Histone-lysine N-methyltransferase"/>
    <property type="match status" value="1"/>
</dbReference>
<dbReference type="EC" id="2.1.1.361" evidence="3"/>
<evidence type="ECO:0000313" key="25">
    <source>
        <dbReference type="Proteomes" id="UP000005226"/>
    </source>
</evidence>
<evidence type="ECO:0000256" key="22">
    <source>
        <dbReference type="SAM" id="MobiDB-lite"/>
    </source>
</evidence>
<keyword evidence="9" id="KW-0808">Transferase</keyword>
<dbReference type="FunFam" id="2.170.270.10:FF:000006">
    <property type="entry name" value="Histone-lysine N-methyltransferase"/>
    <property type="match status" value="1"/>
</dbReference>
<dbReference type="InterPro" id="IPR044424">
    <property type="entry name" value="KMT5B_SET"/>
</dbReference>
<dbReference type="SUPFAM" id="SSF82199">
    <property type="entry name" value="SET domain"/>
    <property type="match status" value="1"/>
</dbReference>
<proteinExistence type="predicted"/>
<evidence type="ECO:0000256" key="20">
    <source>
        <dbReference type="ARBA" id="ARBA00048602"/>
    </source>
</evidence>
<dbReference type="GO" id="GO:0040014">
    <property type="term" value="P:regulation of multicellular organism growth"/>
    <property type="evidence" value="ECO:0007669"/>
    <property type="project" value="Ensembl"/>
</dbReference>
<keyword evidence="8" id="KW-0489">Methyltransferase</keyword>
<dbReference type="CDD" id="cd19184">
    <property type="entry name" value="SET_KMT5B"/>
    <property type="match status" value="1"/>
</dbReference>
<evidence type="ECO:0000256" key="1">
    <source>
        <dbReference type="ARBA" id="ARBA00004123"/>
    </source>
</evidence>
<feature type="region of interest" description="Disordered" evidence="22">
    <location>
        <begin position="342"/>
        <end position="446"/>
    </location>
</feature>
<comment type="subcellular location">
    <subcellularLocation>
        <location evidence="2">Chromosome</location>
    </subcellularLocation>
    <subcellularLocation>
        <location evidence="1">Nucleus</location>
    </subcellularLocation>
</comment>
<feature type="region of interest" description="Disordered" evidence="22">
    <location>
        <begin position="1"/>
        <end position="50"/>
    </location>
</feature>
<reference evidence="24 25" key="1">
    <citation type="journal article" date="2011" name="Genome Biol. Evol.">
        <title>Integration of the genetic map and genome assembly of fugu facilitates insights into distinct features of genome evolution in teleosts and mammals.</title>
        <authorList>
            <person name="Kai W."/>
            <person name="Kikuchi K."/>
            <person name="Tohari S."/>
            <person name="Chew A.K."/>
            <person name="Tay A."/>
            <person name="Fujiwara A."/>
            <person name="Hosoya S."/>
            <person name="Suetake H."/>
            <person name="Naruse K."/>
            <person name="Brenner S."/>
            <person name="Suzuki Y."/>
            <person name="Venkatesh B."/>
        </authorList>
    </citation>
    <scope>NUCLEOTIDE SEQUENCE [LARGE SCALE GENOMIC DNA]</scope>
</reference>
<evidence type="ECO:0000256" key="21">
    <source>
        <dbReference type="ARBA" id="ARBA00048710"/>
    </source>
</evidence>
<feature type="domain" description="SET" evidence="23">
    <location>
        <begin position="171"/>
        <end position="286"/>
    </location>
</feature>
<feature type="compositionally biased region" description="Basic residues" evidence="22">
    <location>
        <begin position="41"/>
        <end position="50"/>
    </location>
</feature>
<sequence length="851" mass="95443">MKWLGESKNMVLNGRRHGAKLTSETPVSQNQTRSQNPQRASLRHSKNRNRRCSRRFNAANPEAERRYVPSSGMTAKELCENDDLTTSLILDPYLGFQTHKMNTRFRPIKGRQEELKELIEGFKKHDNLEKTFRALTSADWARNLFLHKTKAQEKLFKQHVFVYLRVFATDSGFEILPCNRYSSEQNGAKIVATKAWKRNDKIEYLVGCIAELSESEENMLLRHGENDFSVMYSTRKNCAQLWLGPAAFINHDCRPNCKFVSTGRDTACVKVLRDIEPGEEISCYYGDGFFGENNEFCECYTCERRGTGAFKSKAGLQVEVPVINSKYGLRETDKRLNRLKKMEEGSKSSDGISVGSQSTVNSQEMPKTHQSSRKRTSSSSSSSSGLKYKNRTQSRQTWSRPVTTSCSKQGHVNNNRVPKRLKSQSKPSLSKVQLRSRRRGAEPKALAKGEACQLGLRCKGVTVKKEKGGQELMEQALGQQGCLTRHAAKEHCSLSHVRGGDGSQCSAYRTRRSTRTHVKTQETSAGITLEASALDGLSPVPGGVVIKTEPADMEEYLRQPVALQQPVLEGGYAQRGSCTRRKRLARLRTKRTVKNEDSYGESFVPVSSGHAAGFSDCSSMLVNFADRHRDYNGVTNGSKALCRDKAKSGCRSQDRGKKKRRITRYDAQLILENNTGIPKLTLRRRRDSSSSKTNDPVGSSNLSASAVNAASSSKISIKFSKDHDKEKGSSYIAKLNNGFAPAVHANATKLKIHLKREDDPRRTSQAKADQVTYNGDMAQTLEARNSHWTQNVLAEPSSDEDDEDDYFDNEFEDDFIPLPPAKRLRLIVGKDSIDIDISSRRREDQSLRLNA</sequence>
<dbReference type="GeneID" id="101076428"/>
<dbReference type="Ensembl" id="ENSTRUT00000054323.2">
    <property type="protein sequence ID" value="ENSTRUP00000056352.1"/>
    <property type="gene ID" value="ENSTRUG00000022914.2"/>
</dbReference>
<keyword evidence="15" id="KW-0804">Transcription</keyword>
<dbReference type="Gene3D" id="2.170.270.10">
    <property type="entry name" value="SET domain"/>
    <property type="match status" value="1"/>
</dbReference>
<dbReference type="GO" id="GO:0140944">
    <property type="term" value="F:histone H4K20 monomethyltransferase activity"/>
    <property type="evidence" value="ECO:0007669"/>
    <property type="project" value="UniProtKB-EC"/>
</dbReference>
<keyword evidence="7" id="KW-0517">Myogenesis</keyword>
<dbReference type="Pfam" id="PF00856">
    <property type="entry name" value="SET"/>
    <property type="match status" value="1"/>
</dbReference>